<accession>A0A0B7KR18</accession>
<feature type="transmembrane region" description="Helical" evidence="2">
    <location>
        <begin position="91"/>
        <end position="113"/>
    </location>
</feature>
<dbReference type="EMBL" id="CDPU01000098">
    <property type="protein sequence ID" value="CEO57380.1"/>
    <property type="molecule type" value="Genomic_DNA"/>
</dbReference>
<proteinExistence type="predicted"/>
<dbReference type="AlphaFoldDB" id="A0A0B7KR18"/>
<name>A0A0B7KR18_BIOOC</name>
<dbReference type="PANTHER" id="PTHR37544">
    <property type="entry name" value="SPRAY-RELATED"/>
    <property type="match status" value="1"/>
</dbReference>
<feature type="compositionally biased region" description="Polar residues" evidence="1">
    <location>
        <begin position="1084"/>
        <end position="1093"/>
    </location>
</feature>
<dbReference type="InterPro" id="IPR021840">
    <property type="entry name" value="DUF3433"/>
</dbReference>
<evidence type="ECO:0000256" key="1">
    <source>
        <dbReference type="SAM" id="MobiDB-lite"/>
    </source>
</evidence>
<sequence length="1228" mass="137704">MRDNSVAHDEFGGRRASVDEAPSRLSSDFGPQEDVRLLGLHRGRSGAKHSKTESTIGGVEAPKTSATSYQSAVRFPPTTKPAWRPFWLRDYILVLFFILFLCCTVALPCMLLYSDRLRGLGEVDREFVRSWRFGATAFLTLVAAFWTRVELQILRYTPWASPQSDQILNQPASSLDYTAMIVPVALMHSWKQRHYLIFIVIIVSIMTKLQVVLSPGLFYLDDVRSTQDTELQILTSFAANKRSSAPATGSNNSATAPWYNARALSAFNMSYPFGVTKQAAYQTFDHRGTIDSPITVTVDALFMDIQCIESEGYETQWVEEPSKADTKTTDYNVTLTVRFPDCDEPVSIQHNFTFPVDNVTMWSIEPQTKAPHLCPKLSKQYNQVVYLAALYERSAKTASAVELSALGAVICAPSAWVSKVEIVDDGAKPNMTVLPNQDKNPIDVNLWNILPGVVPAFTGFWAPNESLSRDLAYGPALAEASFRGADMYHLDRSVFRSDTLHRVMTNLTETVGPMIAHYHLRVPDDARISGNQVVVMINQVKVTRAICIAMTCIFAISAVFALYLAISVRRRFQPWHRNPSTVLGALIFFNADQRSVGVEYPKADSKFAWSHSTFSPIQLTTWLRSLFLVYALALVIALAVTLSISESSDGLINVKEGTPALSWMLVPAVALFIVGLYASSSDTAVRDRAILSKLSSRSCTARELDMSLLDMLGVRALYHSLTSKIFAVTLTQVLAICCGVLTPLSSILFNVKNISEVEDVSIEQDSWFGVRRQGATSFNVWDTWRMQEDMGSLMLFQNSSELRYPEGTYRDLVYPIVRLNDAVQDWTGRVSIQLTLPAARLSPECFQLNDFKANPDSEVADEDHVIASYTEEIICPNGLGQAALTRDIRVELGNETNPRYFAKTMSSQDYAMLIRKLCKEDDDENKNYRPWTVETFMWGAISASKKTFDYIEGWRCNYTWTEVPTLFTYRSSNSQPQLDYGRPPVSDDTKAKPWEPYFSAPNMDFLQPDFSIQNARAAEVDEAFAPLIKPFGPLGLDEFGDSSKTNYILNTIHFRRAIVAAQYANANNRLKLNDTSDTEPKNHPTISPSNGSITRTNKRRLVQNFGVTIAIIVILTLAFIVNLWALSSRMMKRFLGVDSGFLLDLNMKGVCPDEFNSLVSWHNLLYGAAGSTVLPRDSQYMSSSQTCKELADVNFQIGWFYLNNLKEKHFTIGSLNDPNSEYMGRYER</sequence>
<reference evidence="3" key="1">
    <citation type="submission" date="2015-01" db="EMBL/GenBank/DDBJ databases">
        <authorList>
            <person name="Durling Mikael"/>
        </authorList>
    </citation>
    <scope>NUCLEOTIDE SEQUENCE</scope>
</reference>
<evidence type="ECO:0000313" key="3">
    <source>
        <dbReference type="EMBL" id="CEO57380.1"/>
    </source>
</evidence>
<dbReference type="Pfam" id="PF11915">
    <property type="entry name" value="DUF3433"/>
    <property type="match status" value="2"/>
</dbReference>
<protein>
    <submittedName>
        <fullName evidence="3">Uncharacterized protein</fullName>
    </submittedName>
</protein>
<organism evidence="3">
    <name type="scientific">Bionectria ochroleuca</name>
    <name type="common">Gliocladium roseum</name>
    <dbReference type="NCBI Taxonomy" id="29856"/>
    <lineage>
        <taxon>Eukaryota</taxon>
        <taxon>Fungi</taxon>
        <taxon>Dikarya</taxon>
        <taxon>Ascomycota</taxon>
        <taxon>Pezizomycotina</taxon>
        <taxon>Sordariomycetes</taxon>
        <taxon>Hypocreomycetidae</taxon>
        <taxon>Hypocreales</taxon>
        <taxon>Bionectriaceae</taxon>
        <taxon>Clonostachys</taxon>
    </lineage>
</organism>
<feature type="compositionally biased region" description="Basic and acidic residues" evidence="1">
    <location>
        <begin position="1"/>
        <end position="22"/>
    </location>
</feature>
<feature type="transmembrane region" description="Helical" evidence="2">
    <location>
        <begin position="660"/>
        <end position="678"/>
    </location>
</feature>
<dbReference type="PANTHER" id="PTHR37544:SF3">
    <property type="entry name" value="SPRAY"/>
    <property type="match status" value="1"/>
</dbReference>
<keyword evidence="2" id="KW-1133">Transmembrane helix</keyword>
<evidence type="ECO:0000256" key="2">
    <source>
        <dbReference type="SAM" id="Phobius"/>
    </source>
</evidence>
<feature type="transmembrane region" description="Helical" evidence="2">
    <location>
        <begin position="133"/>
        <end position="151"/>
    </location>
</feature>
<feature type="region of interest" description="Disordered" evidence="1">
    <location>
        <begin position="1072"/>
        <end position="1093"/>
    </location>
</feature>
<feature type="transmembrane region" description="Helical" evidence="2">
    <location>
        <begin position="195"/>
        <end position="220"/>
    </location>
</feature>
<feature type="transmembrane region" description="Helical" evidence="2">
    <location>
        <begin position="542"/>
        <end position="566"/>
    </location>
</feature>
<feature type="transmembrane region" description="Helical" evidence="2">
    <location>
        <begin position="626"/>
        <end position="645"/>
    </location>
</feature>
<feature type="compositionally biased region" description="Basic and acidic residues" evidence="1">
    <location>
        <begin position="1072"/>
        <end position="1082"/>
    </location>
</feature>
<feature type="region of interest" description="Disordered" evidence="1">
    <location>
        <begin position="44"/>
        <end position="63"/>
    </location>
</feature>
<feature type="transmembrane region" description="Helical" evidence="2">
    <location>
        <begin position="725"/>
        <end position="749"/>
    </location>
</feature>
<keyword evidence="2" id="KW-0812">Transmembrane</keyword>
<gene>
    <name evidence="3" type="ORF">BN869_000013438_1</name>
</gene>
<feature type="transmembrane region" description="Helical" evidence="2">
    <location>
        <begin position="1105"/>
        <end position="1126"/>
    </location>
</feature>
<keyword evidence="2" id="KW-0472">Membrane</keyword>
<feature type="region of interest" description="Disordered" evidence="1">
    <location>
        <begin position="1"/>
        <end position="32"/>
    </location>
</feature>